<dbReference type="PANTHER" id="PTHR10587:SF137">
    <property type="entry name" value="4-DEOXY-4-FORMAMIDO-L-ARABINOSE-PHOSPHOUNDECAPRENOL DEFORMYLASE ARND-RELATED"/>
    <property type="match status" value="1"/>
</dbReference>
<dbReference type="SUPFAM" id="SSF88713">
    <property type="entry name" value="Glycoside hydrolase/deacetylase"/>
    <property type="match status" value="1"/>
</dbReference>
<dbReference type="PROSITE" id="PS51677">
    <property type="entry name" value="NODB"/>
    <property type="match status" value="1"/>
</dbReference>
<feature type="non-terminal residue" evidence="2">
    <location>
        <position position="1"/>
    </location>
</feature>
<evidence type="ECO:0000313" key="3">
    <source>
        <dbReference type="Proteomes" id="UP001156441"/>
    </source>
</evidence>
<comment type="caution">
    <text evidence="2">The sequence shown here is derived from an EMBL/GenBank/DDBJ whole genome shotgun (WGS) entry which is preliminary data.</text>
</comment>
<proteinExistence type="predicted"/>
<dbReference type="Proteomes" id="UP001156441">
    <property type="component" value="Unassembled WGS sequence"/>
</dbReference>
<dbReference type="InterPro" id="IPR002509">
    <property type="entry name" value="NODB_dom"/>
</dbReference>
<dbReference type="CDD" id="cd10917">
    <property type="entry name" value="CE4_NodB_like_6s_7s"/>
    <property type="match status" value="1"/>
</dbReference>
<accession>A0ABT2JH54</accession>
<organism evidence="2 3">
    <name type="scientific">Actinophytocola gossypii</name>
    <dbReference type="NCBI Taxonomy" id="2812003"/>
    <lineage>
        <taxon>Bacteria</taxon>
        <taxon>Bacillati</taxon>
        <taxon>Actinomycetota</taxon>
        <taxon>Actinomycetes</taxon>
        <taxon>Pseudonocardiales</taxon>
        <taxon>Pseudonocardiaceae</taxon>
    </lineage>
</organism>
<dbReference type="InterPro" id="IPR011330">
    <property type="entry name" value="Glyco_hydro/deAcase_b/a-brl"/>
</dbReference>
<gene>
    <name evidence="2" type="ORF">JT362_29165</name>
</gene>
<dbReference type="Gene3D" id="3.20.20.370">
    <property type="entry name" value="Glycoside hydrolase/deacetylase"/>
    <property type="match status" value="1"/>
</dbReference>
<dbReference type="PANTHER" id="PTHR10587">
    <property type="entry name" value="GLYCOSYL TRANSFERASE-RELATED"/>
    <property type="match status" value="1"/>
</dbReference>
<evidence type="ECO:0000259" key="1">
    <source>
        <dbReference type="PROSITE" id="PS51677"/>
    </source>
</evidence>
<dbReference type="InterPro" id="IPR050248">
    <property type="entry name" value="Polysacc_deacetylase_ArnD"/>
</dbReference>
<sequence>RPTPDIVDSTGQPGRTVALTFDDGPDPRNTPRLLDLLRATNVTAVFCLWGEHVRQHPALVRRIVAEGHLLCNHSMHHDDLGTWAPERIRADLLATNAAIRDAVPGARIPYFRAPYGSWGRSPEVAAALGMRPLGWRLAVGDWEPPGTDELVRRLLDGVTPGAVVLLHDGGGDRTQTVDAVATIIPELRAEGWRFTRPARHA</sequence>
<evidence type="ECO:0000313" key="2">
    <source>
        <dbReference type="EMBL" id="MCT2587203.1"/>
    </source>
</evidence>
<reference evidence="2 3" key="1">
    <citation type="submission" date="2021-02" db="EMBL/GenBank/DDBJ databases">
        <title>Actinophytocola xerophila sp. nov., isolated from soil of cotton cropping field.</title>
        <authorList>
            <person name="Huang R."/>
            <person name="Chen X."/>
            <person name="Ge X."/>
            <person name="Liu W."/>
        </authorList>
    </citation>
    <scope>NUCLEOTIDE SEQUENCE [LARGE SCALE GENOMIC DNA]</scope>
    <source>
        <strain evidence="2 3">S1-96</strain>
    </source>
</reference>
<dbReference type="EMBL" id="JAFFZE010000023">
    <property type="protein sequence ID" value="MCT2587203.1"/>
    <property type="molecule type" value="Genomic_DNA"/>
</dbReference>
<protein>
    <submittedName>
        <fullName evidence="2">Polysaccharide deacetylase family protein</fullName>
    </submittedName>
</protein>
<keyword evidence="3" id="KW-1185">Reference proteome</keyword>
<name>A0ABT2JH54_9PSEU</name>
<dbReference type="RefSeq" id="WP_260195088.1">
    <property type="nucleotide sequence ID" value="NZ_JAFFZE010000023.1"/>
</dbReference>
<feature type="domain" description="NodB homology" evidence="1">
    <location>
        <begin position="15"/>
        <end position="195"/>
    </location>
</feature>
<dbReference type="Pfam" id="PF01522">
    <property type="entry name" value="Polysacc_deac_1"/>
    <property type="match status" value="1"/>
</dbReference>